<proteinExistence type="predicted"/>
<sequence length="301" mass="34175">MVRLKEGPQEDDMDHITMTKAVRLEELGGDVKLLPRVGVTGSRLMVFSQAEAPVLTEISLVDGSIQRRLLEDPGVEIHFVQALAPNRRLLVSAFSEGGEKNAFVYDGSGKRLFSFRAGDAVEEVQVMDDTIWIGYMEDGILKEDSFSKHGALALDPEGNILFSYRETAGRQGLPGVRDCYGLNATEDGEVWLYYSIDHLMARITRGRVKQFWKGGPVLSWHSPLVQARGFALWNRQLLFATPARELYWASLRHGILERVKPVDVEGREIAFSRYWTRDFRLFLLEGSDVYLYDMKQHGMKM</sequence>
<evidence type="ECO:0000313" key="2">
    <source>
        <dbReference type="Proteomes" id="UP000215459"/>
    </source>
</evidence>
<keyword evidence="2" id="KW-1185">Reference proteome</keyword>
<comment type="caution">
    <text evidence="1">The sequence shown here is derived from an EMBL/GenBank/DDBJ whole genome shotgun (WGS) entry which is preliminary data.</text>
</comment>
<reference evidence="1 2" key="1">
    <citation type="submission" date="2017-07" db="EMBL/GenBank/DDBJ databases">
        <title>The genome sequence of Paludifilum halophilum highlights mechanisms for microbial adaptation to high salt environemnts.</title>
        <authorList>
            <person name="Belbahri L."/>
        </authorList>
    </citation>
    <scope>NUCLEOTIDE SEQUENCE [LARGE SCALE GENOMIC DNA]</scope>
    <source>
        <strain evidence="1 2">DSM 102817</strain>
    </source>
</reference>
<dbReference type="EMBL" id="NOWF01000015">
    <property type="protein sequence ID" value="OYD06234.1"/>
    <property type="molecule type" value="Genomic_DNA"/>
</dbReference>
<gene>
    <name evidence="1" type="ORF">CHM34_17390</name>
</gene>
<accession>A0A235B1S3</accession>
<evidence type="ECO:0000313" key="1">
    <source>
        <dbReference type="EMBL" id="OYD06234.1"/>
    </source>
</evidence>
<organism evidence="1 2">
    <name type="scientific">Paludifilum halophilum</name>
    <dbReference type="NCBI Taxonomy" id="1642702"/>
    <lineage>
        <taxon>Bacteria</taxon>
        <taxon>Bacillati</taxon>
        <taxon>Bacillota</taxon>
        <taxon>Bacilli</taxon>
        <taxon>Bacillales</taxon>
        <taxon>Thermoactinomycetaceae</taxon>
        <taxon>Paludifilum</taxon>
    </lineage>
</organism>
<protein>
    <submittedName>
        <fullName evidence="1">Uncharacterized protein</fullName>
    </submittedName>
</protein>
<name>A0A235B1S3_9BACL</name>
<dbReference type="Proteomes" id="UP000215459">
    <property type="component" value="Unassembled WGS sequence"/>
</dbReference>
<dbReference type="AlphaFoldDB" id="A0A235B1S3"/>